<keyword evidence="8 9" id="KW-0807">Transducer</keyword>
<gene>
    <name evidence="10" type="ORF">X777_05664</name>
</gene>
<feature type="transmembrane region" description="Helical" evidence="9">
    <location>
        <begin position="33"/>
        <end position="52"/>
    </location>
</feature>
<dbReference type="GO" id="GO:0007165">
    <property type="term" value="P:signal transduction"/>
    <property type="evidence" value="ECO:0007669"/>
    <property type="project" value="UniProtKB-KW"/>
</dbReference>
<reference evidence="10 11" key="1">
    <citation type="journal article" date="2014" name="Curr. Biol.">
        <title>The genome of the clonal raider ant Cerapachys biroi.</title>
        <authorList>
            <person name="Oxley P.R."/>
            <person name="Ji L."/>
            <person name="Fetter-Pruneda I."/>
            <person name="McKenzie S.K."/>
            <person name="Li C."/>
            <person name="Hu H."/>
            <person name="Zhang G."/>
            <person name="Kronauer D.J."/>
        </authorList>
    </citation>
    <scope>NUCLEOTIDE SEQUENCE [LARGE SCALE GENOMIC DNA]</scope>
</reference>
<evidence type="ECO:0000256" key="4">
    <source>
        <dbReference type="ARBA" id="ARBA00022725"/>
    </source>
</evidence>
<organism evidence="10 11">
    <name type="scientific">Ooceraea biroi</name>
    <name type="common">Clonal raider ant</name>
    <name type="synonym">Cerapachys biroi</name>
    <dbReference type="NCBI Taxonomy" id="2015173"/>
    <lineage>
        <taxon>Eukaryota</taxon>
        <taxon>Metazoa</taxon>
        <taxon>Ecdysozoa</taxon>
        <taxon>Arthropoda</taxon>
        <taxon>Hexapoda</taxon>
        <taxon>Insecta</taxon>
        <taxon>Pterygota</taxon>
        <taxon>Neoptera</taxon>
        <taxon>Endopterygota</taxon>
        <taxon>Hymenoptera</taxon>
        <taxon>Apocrita</taxon>
        <taxon>Aculeata</taxon>
        <taxon>Formicoidea</taxon>
        <taxon>Formicidae</taxon>
        <taxon>Dorylinae</taxon>
        <taxon>Ooceraea</taxon>
    </lineage>
</organism>
<evidence type="ECO:0000313" key="10">
    <source>
        <dbReference type="EMBL" id="EZA54431.1"/>
    </source>
</evidence>
<evidence type="ECO:0000256" key="8">
    <source>
        <dbReference type="ARBA" id="ARBA00023224"/>
    </source>
</evidence>
<evidence type="ECO:0000256" key="5">
    <source>
        <dbReference type="ARBA" id="ARBA00022989"/>
    </source>
</evidence>
<dbReference type="EMBL" id="KK107250">
    <property type="protein sequence ID" value="EZA54431.1"/>
    <property type="molecule type" value="Genomic_DNA"/>
</dbReference>
<evidence type="ECO:0000256" key="1">
    <source>
        <dbReference type="ARBA" id="ARBA00004141"/>
    </source>
</evidence>
<dbReference type="PANTHER" id="PTHR21137">
    <property type="entry name" value="ODORANT RECEPTOR"/>
    <property type="match status" value="1"/>
</dbReference>
<dbReference type="OrthoDB" id="7696577at2759"/>
<keyword evidence="5 9" id="KW-1133">Transmembrane helix</keyword>
<sequence length="393" mass="45777">MIRIVENFRIHRNLLLPIGLWPYNQSKFVNLQLLLFNLITNSFIIFQLTSFITAECTVDHILKVLSVMFFFLFYDVHYTSYWINAYVLKGFMERLQYVCNDLKDENEIAIFKKYENIAEHIAIILTSFTACTVLILSLLPLLPWILGTFLFANESHPLYNIIETEYFVDEEKTFYLTLLHTYASLYIGVTATVGGGLVVLTYIIHICGLFSIASYRMNQLLILNIHDKTNLKNNMDIDKKIARIVDFHCIAIELSEFYVSNFNGTYFCIILLVVICLSLNLYQVFQSVLQRMSVEKSVLHLIFAVTVIIYSFVANYAGQEIIEHYNDMFYVAYNIQWYTAPIRIQRLILFLLQRSCKIYCLRIGGLFNASLECFGSLFAASMSYFTMMYSIQK</sequence>
<evidence type="ECO:0000256" key="6">
    <source>
        <dbReference type="ARBA" id="ARBA00023136"/>
    </source>
</evidence>
<dbReference type="GO" id="GO:0005886">
    <property type="term" value="C:plasma membrane"/>
    <property type="evidence" value="ECO:0007669"/>
    <property type="project" value="UniProtKB-SubCell"/>
</dbReference>
<keyword evidence="3 9" id="KW-0812">Transmembrane</keyword>
<dbReference type="Pfam" id="PF02949">
    <property type="entry name" value="7tm_6"/>
    <property type="match status" value="1"/>
</dbReference>
<keyword evidence="2 9" id="KW-0716">Sensory transduction</keyword>
<comment type="caution">
    <text evidence="9">Lacks conserved residue(s) required for the propagation of feature annotation.</text>
</comment>
<feature type="transmembrane region" description="Helical" evidence="9">
    <location>
        <begin position="121"/>
        <end position="146"/>
    </location>
</feature>
<dbReference type="Proteomes" id="UP000053097">
    <property type="component" value="Unassembled WGS sequence"/>
</dbReference>
<evidence type="ECO:0000256" key="2">
    <source>
        <dbReference type="ARBA" id="ARBA00022606"/>
    </source>
</evidence>
<feature type="transmembrane region" description="Helical" evidence="9">
    <location>
        <begin position="185"/>
        <end position="212"/>
    </location>
</feature>
<evidence type="ECO:0000256" key="3">
    <source>
        <dbReference type="ARBA" id="ARBA00022692"/>
    </source>
</evidence>
<comment type="subcellular location">
    <subcellularLocation>
        <location evidence="9">Cell membrane</location>
        <topology evidence="9">Multi-pass membrane protein</topology>
    </subcellularLocation>
    <subcellularLocation>
        <location evidence="1">Membrane</location>
        <topology evidence="1">Multi-pass membrane protein</topology>
    </subcellularLocation>
</comment>
<keyword evidence="6 9" id="KW-0472">Membrane</keyword>
<evidence type="ECO:0000313" key="11">
    <source>
        <dbReference type="Proteomes" id="UP000053097"/>
    </source>
</evidence>
<keyword evidence="11" id="KW-1185">Reference proteome</keyword>
<dbReference type="PANTHER" id="PTHR21137:SF43">
    <property type="entry name" value="ODORANT RECEPTOR 47A-RELATED"/>
    <property type="match status" value="1"/>
</dbReference>
<protein>
    <recommendedName>
        <fullName evidence="9">Odorant receptor</fullName>
    </recommendedName>
</protein>
<feature type="transmembrane region" description="Helical" evidence="9">
    <location>
        <begin position="64"/>
        <end position="87"/>
    </location>
</feature>
<feature type="transmembrane region" description="Helical" evidence="9">
    <location>
        <begin position="264"/>
        <end position="285"/>
    </location>
</feature>
<dbReference type="InterPro" id="IPR004117">
    <property type="entry name" value="7tm6_olfct_rcpt"/>
</dbReference>
<evidence type="ECO:0000256" key="9">
    <source>
        <dbReference type="RuleBase" id="RU351113"/>
    </source>
</evidence>
<accession>A0A026WFH7</accession>
<proteinExistence type="inferred from homology"/>
<comment type="similarity">
    <text evidence="9">Belongs to the insect chemoreceptor superfamily. Heteromeric odorant receptor channel (TC 1.A.69) family.</text>
</comment>
<keyword evidence="4 9" id="KW-0552">Olfaction</keyword>
<feature type="transmembrane region" description="Helical" evidence="9">
    <location>
        <begin position="297"/>
        <end position="318"/>
    </location>
</feature>
<dbReference type="AlphaFoldDB" id="A0A026WFH7"/>
<name>A0A026WFH7_OOCBI</name>
<dbReference type="GO" id="GO:0005549">
    <property type="term" value="F:odorant binding"/>
    <property type="evidence" value="ECO:0007669"/>
    <property type="project" value="InterPro"/>
</dbReference>
<evidence type="ECO:0000256" key="7">
    <source>
        <dbReference type="ARBA" id="ARBA00023170"/>
    </source>
</evidence>
<dbReference type="GO" id="GO:0004984">
    <property type="term" value="F:olfactory receptor activity"/>
    <property type="evidence" value="ECO:0007669"/>
    <property type="project" value="InterPro"/>
</dbReference>
<keyword evidence="7 9" id="KW-0675">Receptor</keyword>